<dbReference type="Proteomes" id="UP000007266">
    <property type="component" value="Unassembled WGS sequence"/>
</dbReference>
<reference evidence="1 2" key="1">
    <citation type="journal article" date="2008" name="Nature">
        <title>The genome of the model beetle and pest Tribolium castaneum.</title>
        <authorList>
            <consortium name="Tribolium Genome Sequencing Consortium"/>
            <person name="Richards S."/>
            <person name="Gibbs R.A."/>
            <person name="Weinstock G.M."/>
            <person name="Brown S.J."/>
            <person name="Denell R."/>
            <person name="Beeman R.W."/>
            <person name="Gibbs R."/>
            <person name="Beeman R.W."/>
            <person name="Brown S.J."/>
            <person name="Bucher G."/>
            <person name="Friedrich M."/>
            <person name="Grimmelikhuijzen C.J."/>
            <person name="Klingler M."/>
            <person name="Lorenzen M."/>
            <person name="Richards S."/>
            <person name="Roth S."/>
            <person name="Schroder R."/>
            <person name="Tautz D."/>
            <person name="Zdobnov E.M."/>
            <person name="Muzny D."/>
            <person name="Gibbs R.A."/>
            <person name="Weinstock G.M."/>
            <person name="Attaway T."/>
            <person name="Bell S."/>
            <person name="Buhay C.J."/>
            <person name="Chandrabose M.N."/>
            <person name="Chavez D."/>
            <person name="Clerk-Blankenburg K.P."/>
            <person name="Cree A."/>
            <person name="Dao M."/>
            <person name="Davis C."/>
            <person name="Chacko J."/>
            <person name="Dinh H."/>
            <person name="Dugan-Rocha S."/>
            <person name="Fowler G."/>
            <person name="Garner T.T."/>
            <person name="Garnes J."/>
            <person name="Gnirke A."/>
            <person name="Hawes A."/>
            <person name="Hernandez J."/>
            <person name="Hines S."/>
            <person name="Holder M."/>
            <person name="Hume J."/>
            <person name="Jhangiani S.N."/>
            <person name="Joshi V."/>
            <person name="Khan Z.M."/>
            <person name="Jackson L."/>
            <person name="Kovar C."/>
            <person name="Kowis A."/>
            <person name="Lee S."/>
            <person name="Lewis L.R."/>
            <person name="Margolis J."/>
            <person name="Morgan M."/>
            <person name="Nazareth L.V."/>
            <person name="Nguyen N."/>
            <person name="Okwuonu G."/>
            <person name="Parker D."/>
            <person name="Richards S."/>
            <person name="Ruiz S.J."/>
            <person name="Santibanez J."/>
            <person name="Savard J."/>
            <person name="Scherer S.E."/>
            <person name="Schneider B."/>
            <person name="Sodergren E."/>
            <person name="Tautz D."/>
            <person name="Vattahil S."/>
            <person name="Villasana D."/>
            <person name="White C.S."/>
            <person name="Wright R."/>
            <person name="Park Y."/>
            <person name="Beeman R.W."/>
            <person name="Lord J."/>
            <person name="Oppert B."/>
            <person name="Lorenzen M."/>
            <person name="Brown S."/>
            <person name="Wang L."/>
            <person name="Savard J."/>
            <person name="Tautz D."/>
            <person name="Richards S."/>
            <person name="Weinstock G."/>
            <person name="Gibbs R.A."/>
            <person name="Liu Y."/>
            <person name="Worley K."/>
            <person name="Weinstock G."/>
            <person name="Elsik C.G."/>
            <person name="Reese J.T."/>
            <person name="Elhaik E."/>
            <person name="Landan G."/>
            <person name="Graur D."/>
            <person name="Arensburger P."/>
            <person name="Atkinson P."/>
            <person name="Beeman R.W."/>
            <person name="Beidler J."/>
            <person name="Brown S.J."/>
            <person name="Demuth J.P."/>
            <person name="Drury D.W."/>
            <person name="Du Y.Z."/>
            <person name="Fujiwara H."/>
            <person name="Lorenzen M."/>
            <person name="Maselli V."/>
            <person name="Osanai M."/>
            <person name="Park Y."/>
            <person name="Robertson H.M."/>
            <person name="Tu Z."/>
            <person name="Wang J.J."/>
            <person name="Wang S."/>
            <person name="Richards S."/>
            <person name="Song H."/>
            <person name="Zhang L."/>
            <person name="Sodergren E."/>
            <person name="Werner D."/>
            <person name="Stanke M."/>
            <person name="Morgenstern B."/>
            <person name="Solovyev V."/>
            <person name="Kosarev P."/>
            <person name="Brown G."/>
            <person name="Chen H.C."/>
            <person name="Ermolaeva O."/>
            <person name="Hlavina W."/>
            <person name="Kapustin Y."/>
            <person name="Kiryutin B."/>
            <person name="Kitts P."/>
            <person name="Maglott D."/>
            <person name="Pruitt K."/>
            <person name="Sapojnikov V."/>
            <person name="Souvorov A."/>
            <person name="Mackey A.J."/>
            <person name="Waterhouse R.M."/>
            <person name="Wyder S."/>
            <person name="Zdobnov E.M."/>
            <person name="Zdobnov E.M."/>
            <person name="Wyder S."/>
            <person name="Kriventseva E.V."/>
            <person name="Kadowaki T."/>
            <person name="Bork P."/>
            <person name="Aranda M."/>
            <person name="Bao R."/>
            <person name="Beermann A."/>
            <person name="Berns N."/>
            <person name="Bolognesi R."/>
            <person name="Bonneton F."/>
            <person name="Bopp D."/>
            <person name="Brown S.J."/>
            <person name="Bucher G."/>
            <person name="Butts T."/>
            <person name="Chaumot A."/>
            <person name="Denell R.E."/>
            <person name="Ferrier D.E."/>
            <person name="Friedrich M."/>
            <person name="Gordon C.M."/>
            <person name="Jindra M."/>
            <person name="Klingler M."/>
            <person name="Lan Q."/>
            <person name="Lattorff H.M."/>
            <person name="Laudet V."/>
            <person name="von Levetsow C."/>
            <person name="Liu Z."/>
            <person name="Lutz R."/>
            <person name="Lynch J.A."/>
            <person name="da Fonseca R.N."/>
            <person name="Posnien N."/>
            <person name="Reuter R."/>
            <person name="Roth S."/>
            <person name="Savard J."/>
            <person name="Schinko J.B."/>
            <person name="Schmitt C."/>
            <person name="Schoppmeier M."/>
            <person name="Schroder R."/>
            <person name="Shippy T.D."/>
            <person name="Simonnet F."/>
            <person name="Marques-Souza H."/>
            <person name="Tautz D."/>
            <person name="Tomoyasu Y."/>
            <person name="Trauner J."/>
            <person name="Van der Zee M."/>
            <person name="Vervoort M."/>
            <person name="Wittkopp N."/>
            <person name="Wimmer E.A."/>
            <person name="Yang X."/>
            <person name="Jones A.K."/>
            <person name="Sattelle D.B."/>
            <person name="Ebert P.R."/>
            <person name="Nelson D."/>
            <person name="Scott J.G."/>
            <person name="Beeman R.W."/>
            <person name="Muthukrishnan S."/>
            <person name="Kramer K.J."/>
            <person name="Arakane Y."/>
            <person name="Beeman R.W."/>
            <person name="Zhu Q."/>
            <person name="Hogenkamp D."/>
            <person name="Dixit R."/>
            <person name="Oppert B."/>
            <person name="Jiang H."/>
            <person name="Zou Z."/>
            <person name="Marshall J."/>
            <person name="Elpidina E."/>
            <person name="Vinokurov K."/>
            <person name="Oppert C."/>
            <person name="Zou Z."/>
            <person name="Evans J."/>
            <person name="Lu Z."/>
            <person name="Zhao P."/>
            <person name="Sumathipala N."/>
            <person name="Altincicek B."/>
            <person name="Vilcinskas A."/>
            <person name="Williams M."/>
            <person name="Hultmark D."/>
            <person name="Hetru C."/>
            <person name="Jiang H."/>
            <person name="Grimmelikhuijzen C.J."/>
            <person name="Hauser F."/>
            <person name="Cazzamali G."/>
            <person name="Williamson M."/>
            <person name="Park Y."/>
            <person name="Li B."/>
            <person name="Tanaka Y."/>
            <person name="Predel R."/>
            <person name="Neupert S."/>
            <person name="Schachtner J."/>
            <person name="Verleyen P."/>
            <person name="Raible F."/>
            <person name="Bork P."/>
            <person name="Friedrich M."/>
            <person name="Walden K.K."/>
            <person name="Robertson H.M."/>
            <person name="Angeli S."/>
            <person name="Foret S."/>
            <person name="Bucher G."/>
            <person name="Schuetz S."/>
            <person name="Maleszka R."/>
            <person name="Wimmer E.A."/>
            <person name="Beeman R.W."/>
            <person name="Lorenzen M."/>
            <person name="Tomoyasu Y."/>
            <person name="Miller S.C."/>
            <person name="Grossmann D."/>
            <person name="Bucher G."/>
        </authorList>
    </citation>
    <scope>NUCLEOTIDE SEQUENCE [LARGE SCALE GENOMIC DNA]</scope>
    <source>
        <strain evidence="1 2">Georgia GA2</strain>
    </source>
</reference>
<gene>
    <name evidence="1" type="primary">GLEAN_04079</name>
    <name evidence="1" type="ORF">TcasGA2_TC004079</name>
</gene>
<accession>D7GXQ2</accession>
<dbReference type="STRING" id="7070.D7GXQ2"/>
<dbReference type="EMBL" id="KQ973251">
    <property type="protein sequence ID" value="EFA13533.1"/>
    <property type="molecule type" value="Genomic_DNA"/>
</dbReference>
<dbReference type="AlphaFoldDB" id="D7GXQ2"/>
<evidence type="ECO:0000313" key="1">
    <source>
        <dbReference type="EMBL" id="EFA13533.1"/>
    </source>
</evidence>
<proteinExistence type="predicted"/>
<protein>
    <submittedName>
        <fullName evidence="1">Uncharacterized protein</fullName>
    </submittedName>
</protein>
<dbReference type="OMA" id="MEANAKY"/>
<dbReference type="PhylomeDB" id="D7GXQ2"/>
<evidence type="ECO:0000313" key="2">
    <source>
        <dbReference type="Proteomes" id="UP000007266"/>
    </source>
</evidence>
<name>D7GXQ2_TRICA</name>
<reference evidence="1 2" key="2">
    <citation type="journal article" date="2010" name="Nucleic Acids Res.">
        <title>BeetleBase in 2010: revisions to provide comprehensive genomic information for Tribolium castaneum.</title>
        <authorList>
            <person name="Kim H.S."/>
            <person name="Murphy T."/>
            <person name="Xia J."/>
            <person name="Caragea D."/>
            <person name="Park Y."/>
            <person name="Beeman R.W."/>
            <person name="Lorenzen M.D."/>
            <person name="Butcher S."/>
            <person name="Manak J.R."/>
            <person name="Brown S.J."/>
        </authorList>
    </citation>
    <scope>NUCLEOTIDE SEQUENCE [LARGE SCALE GENOMIC DNA]</scope>
    <source>
        <strain evidence="1 2">Georgia GA2</strain>
    </source>
</reference>
<keyword evidence="2" id="KW-1185">Reference proteome</keyword>
<dbReference type="eggNOG" id="KOG0987">
    <property type="taxonomic scope" value="Eukaryota"/>
</dbReference>
<sequence>MPEARQYKYSEIPEYFPRDNKNSLWKPRKKISKMIGTLAEVSMAEGERYYLRLMLNLKRGATSFEDLRTLNGIIHPNYQSVCKALRLLEDPQLYEDTMREAIATKSAFQIRNLFTLICVIL</sequence>
<dbReference type="HOGENOM" id="CLU_2041073_0_0_1"/>
<organism evidence="1 2">
    <name type="scientific">Tribolium castaneum</name>
    <name type="common">Red flour beetle</name>
    <dbReference type="NCBI Taxonomy" id="7070"/>
    <lineage>
        <taxon>Eukaryota</taxon>
        <taxon>Metazoa</taxon>
        <taxon>Ecdysozoa</taxon>
        <taxon>Arthropoda</taxon>
        <taxon>Hexapoda</taxon>
        <taxon>Insecta</taxon>
        <taxon>Pterygota</taxon>
        <taxon>Neoptera</taxon>
        <taxon>Endopterygota</taxon>
        <taxon>Coleoptera</taxon>
        <taxon>Polyphaga</taxon>
        <taxon>Cucujiformia</taxon>
        <taxon>Tenebrionidae</taxon>
        <taxon>Tenebrionidae incertae sedis</taxon>
        <taxon>Tribolium</taxon>
    </lineage>
</organism>
<dbReference type="InParanoid" id="D7GXQ2"/>